<dbReference type="PANTHER" id="PTHR21621:SF0">
    <property type="entry name" value="BETA-CITRYLGLUTAMATE SYNTHASE B-RELATED"/>
    <property type="match status" value="1"/>
</dbReference>
<comment type="caution">
    <text evidence="1">The sequence shown here is derived from an EMBL/GenBank/DDBJ whole genome shotgun (WGS) entry which is preliminary data.</text>
</comment>
<dbReference type="InterPro" id="IPR026838">
    <property type="entry name" value="YheC/D"/>
</dbReference>
<keyword evidence="2" id="KW-1185">Reference proteome</keyword>
<proteinExistence type="predicted"/>
<organism evidence="1 2">
    <name type="scientific">Halalkalibacter alkaliphilus</name>
    <dbReference type="NCBI Taxonomy" id="2917993"/>
    <lineage>
        <taxon>Bacteria</taxon>
        <taxon>Bacillati</taxon>
        <taxon>Bacillota</taxon>
        <taxon>Bacilli</taxon>
        <taxon>Bacillales</taxon>
        <taxon>Bacillaceae</taxon>
        <taxon>Halalkalibacter</taxon>
    </lineage>
</organism>
<reference evidence="1" key="1">
    <citation type="submission" date="2022-02" db="EMBL/GenBank/DDBJ databases">
        <title>Halalkalibacter sp. nov. isolated from Lonar Lake, India.</title>
        <authorList>
            <person name="Joshi A."/>
            <person name="Thite S."/>
            <person name="Lodha T."/>
        </authorList>
    </citation>
    <scope>NUCLEOTIDE SEQUENCE</scope>
    <source>
        <strain evidence="1">MEB205</strain>
    </source>
</reference>
<evidence type="ECO:0000313" key="1">
    <source>
        <dbReference type="EMBL" id="MCL7748674.1"/>
    </source>
</evidence>
<name>A0A9X2I855_9BACI</name>
<dbReference type="Gene3D" id="3.30.470.20">
    <property type="entry name" value="ATP-grasp fold, B domain"/>
    <property type="match status" value="1"/>
</dbReference>
<accession>A0A9X2I855</accession>
<dbReference type="GO" id="GO:0005524">
    <property type="term" value="F:ATP binding"/>
    <property type="evidence" value="ECO:0007669"/>
    <property type="project" value="InterPro"/>
</dbReference>
<dbReference type="Gene3D" id="3.30.1490.20">
    <property type="entry name" value="ATP-grasp fold, A domain"/>
    <property type="match status" value="1"/>
</dbReference>
<evidence type="ECO:0000313" key="2">
    <source>
        <dbReference type="Proteomes" id="UP001139150"/>
    </source>
</evidence>
<dbReference type="GO" id="GO:0016879">
    <property type="term" value="F:ligase activity, forming carbon-nitrogen bonds"/>
    <property type="evidence" value="ECO:0007669"/>
    <property type="project" value="TreeGrafter"/>
</dbReference>
<gene>
    <name evidence="1" type="ORF">MF646_16225</name>
</gene>
<dbReference type="PANTHER" id="PTHR21621">
    <property type="entry name" value="RIBOSOMAL PROTEIN S6 MODIFICATION PROTEIN"/>
    <property type="match status" value="1"/>
</dbReference>
<dbReference type="AlphaFoldDB" id="A0A9X2I855"/>
<dbReference type="EMBL" id="JAKRYL010000018">
    <property type="protein sequence ID" value="MCL7748674.1"/>
    <property type="molecule type" value="Genomic_DNA"/>
</dbReference>
<protein>
    <submittedName>
        <fullName evidence="1">YheC/YheD family protein</fullName>
    </submittedName>
</protein>
<dbReference type="GO" id="GO:0005737">
    <property type="term" value="C:cytoplasm"/>
    <property type="evidence" value="ECO:0007669"/>
    <property type="project" value="TreeGrafter"/>
</dbReference>
<dbReference type="Proteomes" id="UP001139150">
    <property type="component" value="Unassembled WGS sequence"/>
</dbReference>
<dbReference type="SUPFAM" id="SSF56059">
    <property type="entry name" value="Glutathione synthetase ATP-binding domain-like"/>
    <property type="match status" value="1"/>
</dbReference>
<dbReference type="InterPro" id="IPR013815">
    <property type="entry name" value="ATP_grasp_subdomain_1"/>
</dbReference>
<dbReference type="Pfam" id="PF14398">
    <property type="entry name" value="ATPgrasp_YheCD"/>
    <property type="match status" value="1"/>
</dbReference>
<dbReference type="RefSeq" id="WP_250097561.1">
    <property type="nucleotide sequence ID" value="NZ_JAKRYL010000018.1"/>
</dbReference>
<sequence length="246" mass="28519">MKKNKLKEFRWMKKSELLIPHLPETRLMKESTLWEMIAKYKEVILKPVKGKRGKGIIMVSSSEIEKYEIHIENKIEVALGKKETLLKLKKLMGTTPYIIQQRIPLATIDGCPIDFRVIVQRKNVSTPWKITGKVAKIAGKGYIVTNISRSQGKVMHVREAIPQSTIQTMSVDTLISDMEKIVLEATKILTEQYPKHRMYGFDMGIDSNGKLWIIEANYWPMLAQFRMLGDKQMLRRILRYKKGSKL</sequence>